<sequence length="70" mass="8410">YEAVGFRNCEEYEGYVRCDIGKRIIRPVNIHDLSGRPIRILETLFLKQVCPKKQLITPYLRHIYFQQRVD</sequence>
<comment type="caution">
    <text evidence="1">The sequence shown here is derived from an EMBL/GenBank/DDBJ whole genome shotgun (WGS) entry which is preliminary data.</text>
</comment>
<dbReference type="EMBL" id="CAJVPZ010064965">
    <property type="protein sequence ID" value="CAG8794813.1"/>
    <property type="molecule type" value="Genomic_DNA"/>
</dbReference>
<name>A0A9N9JT34_9GLOM</name>
<reference evidence="1" key="1">
    <citation type="submission" date="2021-06" db="EMBL/GenBank/DDBJ databases">
        <authorList>
            <person name="Kallberg Y."/>
            <person name="Tangrot J."/>
            <person name="Rosling A."/>
        </authorList>
    </citation>
    <scope>NUCLEOTIDE SEQUENCE</scope>
    <source>
        <strain evidence="1">IN212</strain>
    </source>
</reference>
<gene>
    <name evidence="1" type="ORF">RFULGI_LOCUS17116</name>
</gene>
<accession>A0A9N9JT34</accession>
<feature type="non-terminal residue" evidence="1">
    <location>
        <position position="1"/>
    </location>
</feature>
<feature type="non-terminal residue" evidence="1">
    <location>
        <position position="70"/>
    </location>
</feature>
<evidence type="ECO:0000313" key="1">
    <source>
        <dbReference type="EMBL" id="CAG8794813.1"/>
    </source>
</evidence>
<organism evidence="1 2">
    <name type="scientific">Racocetra fulgida</name>
    <dbReference type="NCBI Taxonomy" id="60492"/>
    <lineage>
        <taxon>Eukaryota</taxon>
        <taxon>Fungi</taxon>
        <taxon>Fungi incertae sedis</taxon>
        <taxon>Mucoromycota</taxon>
        <taxon>Glomeromycotina</taxon>
        <taxon>Glomeromycetes</taxon>
        <taxon>Diversisporales</taxon>
        <taxon>Gigasporaceae</taxon>
        <taxon>Racocetra</taxon>
    </lineage>
</organism>
<dbReference type="Proteomes" id="UP000789396">
    <property type="component" value="Unassembled WGS sequence"/>
</dbReference>
<dbReference type="OrthoDB" id="10066429at2759"/>
<evidence type="ECO:0000313" key="2">
    <source>
        <dbReference type="Proteomes" id="UP000789396"/>
    </source>
</evidence>
<dbReference type="AlphaFoldDB" id="A0A9N9JT34"/>
<keyword evidence="2" id="KW-1185">Reference proteome</keyword>
<protein>
    <submittedName>
        <fullName evidence="1">7174_t:CDS:1</fullName>
    </submittedName>
</protein>
<proteinExistence type="predicted"/>